<accession>L0DEW3</accession>
<proteinExistence type="predicted"/>
<gene>
    <name evidence="2" type="ordered locus">Sinac_2935</name>
</gene>
<organism evidence="2 3">
    <name type="scientific">Singulisphaera acidiphila (strain ATCC BAA-1392 / DSM 18658 / VKM B-2454 / MOB10)</name>
    <dbReference type="NCBI Taxonomy" id="886293"/>
    <lineage>
        <taxon>Bacteria</taxon>
        <taxon>Pseudomonadati</taxon>
        <taxon>Planctomycetota</taxon>
        <taxon>Planctomycetia</taxon>
        <taxon>Isosphaerales</taxon>
        <taxon>Isosphaeraceae</taxon>
        <taxon>Singulisphaera</taxon>
    </lineage>
</organism>
<dbReference type="Proteomes" id="UP000010798">
    <property type="component" value="Chromosome"/>
</dbReference>
<keyword evidence="1" id="KW-0472">Membrane</keyword>
<keyword evidence="1" id="KW-1133">Transmembrane helix</keyword>
<dbReference type="AlphaFoldDB" id="L0DEW3"/>
<name>L0DEW3_SINAD</name>
<keyword evidence="3" id="KW-1185">Reference proteome</keyword>
<dbReference type="KEGG" id="saci:Sinac_2935"/>
<evidence type="ECO:0000313" key="2">
    <source>
        <dbReference type="EMBL" id="AGA27221.1"/>
    </source>
</evidence>
<sequence length="371" mass="41120">MKRTTGRTITAMAIRRWFWLAGALAGGSFAWIFRPYFSPGALILGGGAILLFAALVGDLFVVLMSMGSTRRAAPPPNARPADGRVDRLVMTGAIGEPNARDPRFSAFRALRPVEGLPAPVRLPSGAMPPLLGRITLVSLFVGRDHHPWSDDEIAQAHAALFRAGVWIEREAIRWKAPVNLTLADTYFVVDDEASTDVEMTFEPEGESVGPLEAHAVTKALIDTSRAALRLGFRDAVDWMEQIRSRIDADALVWLLHPRRAGRSLAIPLDLTELAGVSLAVCYARESSFPEPLTRAPFTDPVTIVHELLHLFGAMDKYGSPLRSYPPRSVSSRDIMRLNEFRLSRLRIDRQTAWEIGWEIGEEERLAQPPER</sequence>
<dbReference type="HOGENOM" id="CLU_745762_0_0_0"/>
<feature type="transmembrane region" description="Helical" evidence="1">
    <location>
        <begin position="40"/>
        <end position="63"/>
    </location>
</feature>
<dbReference type="EMBL" id="CP003364">
    <property type="protein sequence ID" value="AGA27221.1"/>
    <property type="molecule type" value="Genomic_DNA"/>
</dbReference>
<evidence type="ECO:0000256" key="1">
    <source>
        <dbReference type="SAM" id="Phobius"/>
    </source>
</evidence>
<reference evidence="2 3" key="1">
    <citation type="submission" date="2012-02" db="EMBL/GenBank/DDBJ databases">
        <title>Complete sequence of chromosome of Singulisphaera acidiphila DSM 18658.</title>
        <authorList>
            <consortium name="US DOE Joint Genome Institute (JGI-PGF)"/>
            <person name="Lucas S."/>
            <person name="Copeland A."/>
            <person name="Lapidus A."/>
            <person name="Glavina del Rio T."/>
            <person name="Dalin E."/>
            <person name="Tice H."/>
            <person name="Bruce D."/>
            <person name="Goodwin L."/>
            <person name="Pitluck S."/>
            <person name="Peters L."/>
            <person name="Ovchinnikova G."/>
            <person name="Chertkov O."/>
            <person name="Kyrpides N."/>
            <person name="Mavromatis K."/>
            <person name="Ivanova N."/>
            <person name="Brettin T."/>
            <person name="Detter J.C."/>
            <person name="Han C."/>
            <person name="Larimer F."/>
            <person name="Land M."/>
            <person name="Hauser L."/>
            <person name="Markowitz V."/>
            <person name="Cheng J.-F."/>
            <person name="Hugenholtz P."/>
            <person name="Woyke T."/>
            <person name="Wu D."/>
            <person name="Tindall B."/>
            <person name="Pomrenke H."/>
            <person name="Brambilla E."/>
            <person name="Klenk H.-P."/>
            <person name="Eisen J.A."/>
        </authorList>
    </citation>
    <scope>NUCLEOTIDE SEQUENCE [LARGE SCALE GENOMIC DNA]</scope>
    <source>
        <strain evidence="3">ATCC BAA-1392 / DSM 18658 / VKM B-2454 / MOB10</strain>
    </source>
</reference>
<evidence type="ECO:0000313" key="3">
    <source>
        <dbReference type="Proteomes" id="UP000010798"/>
    </source>
</evidence>
<keyword evidence="1" id="KW-0812">Transmembrane</keyword>
<dbReference type="eggNOG" id="ENOG5033Z1J">
    <property type="taxonomic scope" value="Bacteria"/>
</dbReference>
<protein>
    <submittedName>
        <fullName evidence="2">Uncharacterized protein</fullName>
    </submittedName>
</protein>